<accession>A0A418XI81</accession>
<dbReference type="EMBL" id="QYUR01000002">
    <property type="protein sequence ID" value="RJG12188.1"/>
    <property type="molecule type" value="Genomic_DNA"/>
</dbReference>
<keyword evidence="1" id="KW-0175">Coiled coil</keyword>
<comment type="caution">
    <text evidence="3">The sequence shown here is derived from an EMBL/GenBank/DDBJ whole genome shotgun (WGS) entry which is preliminary data.</text>
</comment>
<dbReference type="AlphaFoldDB" id="A0A418XI81"/>
<gene>
    <name evidence="3" type="ORF">D3879_02380</name>
</gene>
<evidence type="ECO:0000313" key="4">
    <source>
        <dbReference type="Proteomes" id="UP000284021"/>
    </source>
</evidence>
<name>A0A418XI81_9PSED</name>
<dbReference type="OrthoDB" id="8702396at2"/>
<dbReference type="Proteomes" id="UP000284021">
    <property type="component" value="Unassembled WGS sequence"/>
</dbReference>
<feature type="coiled-coil region" evidence="1">
    <location>
        <begin position="86"/>
        <end position="113"/>
    </location>
</feature>
<evidence type="ECO:0000313" key="3">
    <source>
        <dbReference type="EMBL" id="RJG12188.1"/>
    </source>
</evidence>
<organism evidence="3 4">
    <name type="scientific">Pseudomonas cavernicola</name>
    <dbReference type="NCBI Taxonomy" id="2320866"/>
    <lineage>
        <taxon>Bacteria</taxon>
        <taxon>Pseudomonadati</taxon>
        <taxon>Pseudomonadota</taxon>
        <taxon>Gammaproteobacteria</taxon>
        <taxon>Pseudomonadales</taxon>
        <taxon>Pseudomonadaceae</taxon>
        <taxon>Pseudomonas</taxon>
    </lineage>
</organism>
<protein>
    <submittedName>
        <fullName evidence="3">Uncharacterized protein</fullName>
    </submittedName>
</protein>
<dbReference type="RefSeq" id="WP_119952529.1">
    <property type="nucleotide sequence ID" value="NZ_QYUR01000002.1"/>
</dbReference>
<evidence type="ECO:0000256" key="2">
    <source>
        <dbReference type="SAM" id="MobiDB-lite"/>
    </source>
</evidence>
<sequence>MMIQRAKNLTDADIEVIVKVLDGWEGKLTWELLIEAIESRVYLRYTRQALFNHERIRLAFQRYKGRPSGEAEVAEHQDKALSKTVVWKKLERLKRLEAENARLLEENNRLLEQFVVWAYNAHLRGLDEASLSRPLPRVGRDQTVSGPTRVRKKTTV</sequence>
<reference evidence="3 4" key="1">
    <citation type="submission" date="2018-09" db="EMBL/GenBank/DDBJ databases">
        <authorList>
            <person name="Zhu H."/>
        </authorList>
    </citation>
    <scope>NUCLEOTIDE SEQUENCE [LARGE SCALE GENOMIC DNA]</scope>
    <source>
        <strain evidence="3 4">K1S02-6</strain>
    </source>
</reference>
<keyword evidence="4" id="KW-1185">Reference proteome</keyword>
<feature type="region of interest" description="Disordered" evidence="2">
    <location>
        <begin position="136"/>
        <end position="156"/>
    </location>
</feature>
<proteinExistence type="predicted"/>
<evidence type="ECO:0000256" key="1">
    <source>
        <dbReference type="SAM" id="Coils"/>
    </source>
</evidence>